<dbReference type="OrthoDB" id="5694214at2"/>
<dbReference type="SUPFAM" id="SSF48452">
    <property type="entry name" value="TPR-like"/>
    <property type="match status" value="1"/>
</dbReference>
<accession>A0A2T3HNA6</accession>
<evidence type="ECO:0000256" key="5">
    <source>
        <dbReference type="ARBA" id="ARBA00023237"/>
    </source>
</evidence>
<dbReference type="InterPro" id="IPR011990">
    <property type="entry name" value="TPR-like_helical_dom_sf"/>
</dbReference>
<evidence type="ECO:0000313" key="9">
    <source>
        <dbReference type="EMBL" id="PST83924.1"/>
    </source>
</evidence>
<keyword evidence="3 6" id="KW-0732">Signal</keyword>
<comment type="similarity">
    <text evidence="2">Belongs to the SusD family.</text>
</comment>
<organism evidence="9 10">
    <name type="scientific">Pedobacter yulinensis</name>
    <dbReference type="NCBI Taxonomy" id="2126353"/>
    <lineage>
        <taxon>Bacteria</taxon>
        <taxon>Pseudomonadati</taxon>
        <taxon>Bacteroidota</taxon>
        <taxon>Sphingobacteriia</taxon>
        <taxon>Sphingobacteriales</taxon>
        <taxon>Sphingobacteriaceae</taxon>
        <taxon>Pedobacter</taxon>
    </lineage>
</organism>
<comment type="caution">
    <text evidence="9">The sequence shown here is derived from an EMBL/GenBank/DDBJ whole genome shotgun (WGS) entry which is preliminary data.</text>
</comment>
<evidence type="ECO:0000256" key="2">
    <source>
        <dbReference type="ARBA" id="ARBA00006275"/>
    </source>
</evidence>
<comment type="subcellular location">
    <subcellularLocation>
        <location evidence="1">Cell outer membrane</location>
    </subcellularLocation>
</comment>
<feature type="signal peptide" evidence="6">
    <location>
        <begin position="1"/>
        <end position="17"/>
    </location>
</feature>
<dbReference type="RefSeq" id="WP_107213849.1">
    <property type="nucleotide sequence ID" value="NZ_KZ686268.1"/>
</dbReference>
<dbReference type="GO" id="GO:0009279">
    <property type="term" value="C:cell outer membrane"/>
    <property type="evidence" value="ECO:0007669"/>
    <property type="project" value="UniProtKB-SubCell"/>
</dbReference>
<reference evidence="9 10" key="1">
    <citation type="submission" date="2018-03" db="EMBL/GenBank/DDBJ databases">
        <authorList>
            <person name="Keele B.F."/>
        </authorList>
    </citation>
    <scope>NUCLEOTIDE SEQUENCE [LARGE SCALE GENOMIC DNA]</scope>
    <source>
        <strain evidence="9 10">YL28-9</strain>
    </source>
</reference>
<dbReference type="InterPro" id="IPR033985">
    <property type="entry name" value="SusD-like_N"/>
</dbReference>
<dbReference type="EMBL" id="PYLS01000004">
    <property type="protein sequence ID" value="PST83924.1"/>
    <property type="molecule type" value="Genomic_DNA"/>
</dbReference>
<dbReference type="AlphaFoldDB" id="A0A2T3HNA6"/>
<dbReference type="Pfam" id="PF14322">
    <property type="entry name" value="SusD-like_3"/>
    <property type="match status" value="1"/>
</dbReference>
<proteinExistence type="inferred from homology"/>
<evidence type="ECO:0000259" key="8">
    <source>
        <dbReference type="Pfam" id="PF14322"/>
    </source>
</evidence>
<dbReference type="Gene3D" id="1.25.40.390">
    <property type="match status" value="1"/>
</dbReference>
<feature type="chain" id="PRO_5015687688" evidence="6">
    <location>
        <begin position="18"/>
        <end position="531"/>
    </location>
</feature>
<gene>
    <name evidence="9" type="ORF">C7T94_04050</name>
</gene>
<evidence type="ECO:0000256" key="4">
    <source>
        <dbReference type="ARBA" id="ARBA00023136"/>
    </source>
</evidence>
<evidence type="ECO:0000256" key="6">
    <source>
        <dbReference type="SAM" id="SignalP"/>
    </source>
</evidence>
<protein>
    <submittedName>
        <fullName evidence="9">RagB/SusD family nutrient uptake outer membrane protein</fullName>
    </submittedName>
</protein>
<keyword evidence="5" id="KW-0998">Cell outer membrane</keyword>
<evidence type="ECO:0000313" key="10">
    <source>
        <dbReference type="Proteomes" id="UP000240912"/>
    </source>
</evidence>
<dbReference type="PROSITE" id="PS51257">
    <property type="entry name" value="PROKAR_LIPOPROTEIN"/>
    <property type="match status" value="1"/>
</dbReference>
<evidence type="ECO:0000256" key="1">
    <source>
        <dbReference type="ARBA" id="ARBA00004442"/>
    </source>
</evidence>
<evidence type="ECO:0000256" key="3">
    <source>
        <dbReference type="ARBA" id="ARBA00022729"/>
    </source>
</evidence>
<sequence>MKKLFYFTCAVICLAFAGCEKFLTHDDPTNISDDIWWNTQTDVNNALNSVYAGIPDGSSGRQLMFLDALSDNAVARQSTRGDYESYVKGLQAPNWGVGTGVWRDDYLDIRRANRFLENVDRAYIQDTQLKNRFVYEARALRAYYHMELAMLFGGVTIMTKSTTPTDSYLPRNSAKEVYDFVVKELTDCASNGHLPDKYIDNVDLKRISAATCWALISRYAMHMKDYELAKTSAKKIIDMNIYSLRRSATPRTSYADLFLYTGEINNERIFFREIGSGGNQWLTFAPLGTGGKTVVSPTASIVNAFETKQGKTLEELGPDSLAIYMRDPNYKNNRDPRMLASIILPGTTYTGVVLSPFAPTGLDKLGDQNSTPTGYWINKYLDPKDKTGTRTLDFMIIRYAEILLNYVECLIEQGDHNNPDVVKYLNEIRSRATMPNVNTAVYNTQEKLRELLRRERRVELAFEGVRYYDIRRWGIFEQVMNGQVLGAVNPATGQPVNVEVRKASANRDILWPIPQAEMLANPNMTQNPNYN</sequence>
<name>A0A2T3HNA6_9SPHI</name>
<dbReference type="InterPro" id="IPR012944">
    <property type="entry name" value="SusD_RagB_dom"/>
</dbReference>
<dbReference type="Proteomes" id="UP000240912">
    <property type="component" value="Unassembled WGS sequence"/>
</dbReference>
<keyword evidence="4" id="KW-0472">Membrane</keyword>
<evidence type="ECO:0000259" key="7">
    <source>
        <dbReference type="Pfam" id="PF07980"/>
    </source>
</evidence>
<dbReference type="Pfam" id="PF07980">
    <property type="entry name" value="SusD_RagB"/>
    <property type="match status" value="1"/>
</dbReference>
<feature type="domain" description="SusD-like N-terminal" evidence="8">
    <location>
        <begin position="33"/>
        <end position="218"/>
    </location>
</feature>
<feature type="domain" description="RagB/SusD" evidence="7">
    <location>
        <begin position="286"/>
        <end position="530"/>
    </location>
</feature>
<keyword evidence="10" id="KW-1185">Reference proteome</keyword>